<name>A0A3D9KSN6_9BACL</name>
<organism evidence="1 2">
    <name type="scientific">Cohnella phaseoli</name>
    <dbReference type="NCBI Taxonomy" id="456490"/>
    <lineage>
        <taxon>Bacteria</taxon>
        <taxon>Bacillati</taxon>
        <taxon>Bacillota</taxon>
        <taxon>Bacilli</taxon>
        <taxon>Bacillales</taxon>
        <taxon>Paenibacillaceae</taxon>
        <taxon>Cohnella</taxon>
    </lineage>
</organism>
<comment type="caution">
    <text evidence="1">The sequence shown here is derived from an EMBL/GenBank/DDBJ whole genome shotgun (WGS) entry which is preliminary data.</text>
</comment>
<evidence type="ECO:0000313" key="2">
    <source>
        <dbReference type="Proteomes" id="UP000256977"/>
    </source>
</evidence>
<evidence type="ECO:0008006" key="3">
    <source>
        <dbReference type="Google" id="ProtNLM"/>
    </source>
</evidence>
<evidence type="ECO:0000313" key="1">
    <source>
        <dbReference type="EMBL" id="RED89404.1"/>
    </source>
</evidence>
<dbReference type="Proteomes" id="UP000256977">
    <property type="component" value="Unassembled WGS sequence"/>
</dbReference>
<sequence>MKSFFDSGPLPDWQELRKWLGKDIPWKLAENWDRAGDDDWMNNYVKQILQNAKSGANAPDRSAVRTEIKQDGKYVRVAIRLAPEVDLRALQLMATSDRLKINGLPGDKKRVIRFPGLVYPRTGKAVMKADRQILIRFKRRPPEKSEYELFIQT</sequence>
<dbReference type="AlphaFoldDB" id="A0A3D9KSN6"/>
<keyword evidence="2" id="KW-1185">Reference proteome</keyword>
<reference evidence="1 2" key="1">
    <citation type="submission" date="2018-07" db="EMBL/GenBank/DDBJ databases">
        <title>Genomic Encyclopedia of Type Strains, Phase III (KMG-III): the genomes of soil and plant-associated and newly described type strains.</title>
        <authorList>
            <person name="Whitman W."/>
        </authorList>
    </citation>
    <scope>NUCLEOTIDE SEQUENCE [LARGE SCALE GENOMIC DNA]</scope>
    <source>
        <strain evidence="1 2">CECT 7287</strain>
    </source>
</reference>
<accession>A0A3D9KSN6</accession>
<dbReference type="OrthoDB" id="2678548at2"/>
<dbReference type="RefSeq" id="WP_116058845.1">
    <property type="nucleotide sequence ID" value="NZ_QRDZ01000001.1"/>
</dbReference>
<gene>
    <name evidence="1" type="ORF">DFP98_101380</name>
</gene>
<dbReference type="EMBL" id="QRDZ01000001">
    <property type="protein sequence ID" value="RED89404.1"/>
    <property type="molecule type" value="Genomic_DNA"/>
</dbReference>
<proteinExistence type="predicted"/>
<protein>
    <recommendedName>
        <fullName evidence="3">HSP20 family molecular chaperone IbpA</fullName>
    </recommendedName>
</protein>